<gene>
    <name evidence="1" type="ORF">METZ01_LOCUS487896</name>
</gene>
<organism evidence="1">
    <name type="scientific">marine metagenome</name>
    <dbReference type="NCBI Taxonomy" id="408172"/>
    <lineage>
        <taxon>unclassified sequences</taxon>
        <taxon>metagenomes</taxon>
        <taxon>ecological metagenomes</taxon>
    </lineage>
</organism>
<name>A0A383CS71_9ZZZZ</name>
<protein>
    <submittedName>
        <fullName evidence="1">Uncharacterized protein</fullName>
    </submittedName>
</protein>
<proteinExistence type="predicted"/>
<evidence type="ECO:0000313" key="1">
    <source>
        <dbReference type="EMBL" id="SVE35042.1"/>
    </source>
</evidence>
<dbReference type="AlphaFoldDB" id="A0A383CS71"/>
<feature type="non-terminal residue" evidence="1">
    <location>
        <position position="48"/>
    </location>
</feature>
<sequence length="48" mass="5542">MAVFFMNAQDEFFQPTKSIGGYGELHYNSNVQGDIDATKKLDFHRFII</sequence>
<accession>A0A383CS71</accession>
<reference evidence="1" key="1">
    <citation type="submission" date="2018-05" db="EMBL/GenBank/DDBJ databases">
        <authorList>
            <person name="Lanie J.A."/>
            <person name="Ng W.-L."/>
            <person name="Kazmierczak K.M."/>
            <person name="Andrzejewski T.M."/>
            <person name="Davidsen T.M."/>
            <person name="Wayne K.J."/>
            <person name="Tettelin H."/>
            <person name="Glass J.I."/>
            <person name="Rusch D."/>
            <person name="Podicherti R."/>
            <person name="Tsui H.-C.T."/>
            <person name="Winkler M.E."/>
        </authorList>
    </citation>
    <scope>NUCLEOTIDE SEQUENCE</scope>
</reference>
<dbReference type="EMBL" id="UINC01211230">
    <property type="protein sequence ID" value="SVE35042.1"/>
    <property type="molecule type" value="Genomic_DNA"/>
</dbReference>